<accession>A0AAE0IWN6</accession>
<evidence type="ECO:0000313" key="2">
    <source>
        <dbReference type="Proteomes" id="UP001286456"/>
    </source>
</evidence>
<protein>
    <submittedName>
        <fullName evidence="1">Uncharacterized protein</fullName>
    </submittedName>
</protein>
<dbReference type="AlphaFoldDB" id="A0AAE0IWN6"/>
<sequence length="108" mass="11739">MGKAANSIVSFIDSIPDEKLVGFSKPNPSYNVWKDADFRLDVQNMTSDKPQMFNLQIQVNSGTGITTLKKLAKKSKFNGTTVSKALVPVDGSWDAAAVRRALHAGRVT</sequence>
<dbReference type="Proteomes" id="UP001286456">
    <property type="component" value="Unassembled WGS sequence"/>
</dbReference>
<gene>
    <name evidence="1" type="ORF">B0T19DRAFT_100867</name>
</gene>
<name>A0AAE0IWN6_9PEZI</name>
<comment type="caution">
    <text evidence="1">The sequence shown here is derived from an EMBL/GenBank/DDBJ whole genome shotgun (WGS) entry which is preliminary data.</text>
</comment>
<dbReference type="EMBL" id="JAUEPO010000002">
    <property type="protein sequence ID" value="KAK3332335.1"/>
    <property type="molecule type" value="Genomic_DNA"/>
</dbReference>
<proteinExistence type="predicted"/>
<organism evidence="1 2">
    <name type="scientific">Cercophora scortea</name>
    <dbReference type="NCBI Taxonomy" id="314031"/>
    <lineage>
        <taxon>Eukaryota</taxon>
        <taxon>Fungi</taxon>
        <taxon>Dikarya</taxon>
        <taxon>Ascomycota</taxon>
        <taxon>Pezizomycotina</taxon>
        <taxon>Sordariomycetes</taxon>
        <taxon>Sordariomycetidae</taxon>
        <taxon>Sordariales</taxon>
        <taxon>Lasiosphaeriaceae</taxon>
        <taxon>Cercophora</taxon>
    </lineage>
</organism>
<evidence type="ECO:0000313" key="1">
    <source>
        <dbReference type="EMBL" id="KAK3332335.1"/>
    </source>
</evidence>
<keyword evidence="2" id="KW-1185">Reference proteome</keyword>
<reference evidence="1" key="1">
    <citation type="journal article" date="2023" name="Mol. Phylogenet. Evol.">
        <title>Genome-scale phylogeny and comparative genomics of the fungal order Sordariales.</title>
        <authorList>
            <person name="Hensen N."/>
            <person name="Bonometti L."/>
            <person name="Westerberg I."/>
            <person name="Brannstrom I.O."/>
            <person name="Guillou S."/>
            <person name="Cros-Aarteil S."/>
            <person name="Calhoun S."/>
            <person name="Haridas S."/>
            <person name="Kuo A."/>
            <person name="Mondo S."/>
            <person name="Pangilinan J."/>
            <person name="Riley R."/>
            <person name="LaButti K."/>
            <person name="Andreopoulos B."/>
            <person name="Lipzen A."/>
            <person name="Chen C."/>
            <person name="Yan M."/>
            <person name="Daum C."/>
            <person name="Ng V."/>
            <person name="Clum A."/>
            <person name="Steindorff A."/>
            <person name="Ohm R.A."/>
            <person name="Martin F."/>
            <person name="Silar P."/>
            <person name="Natvig D.O."/>
            <person name="Lalanne C."/>
            <person name="Gautier V."/>
            <person name="Ament-Velasquez S.L."/>
            <person name="Kruys A."/>
            <person name="Hutchinson M.I."/>
            <person name="Powell A.J."/>
            <person name="Barry K."/>
            <person name="Miller A.N."/>
            <person name="Grigoriev I.V."/>
            <person name="Debuchy R."/>
            <person name="Gladieux P."/>
            <person name="Hiltunen Thoren M."/>
            <person name="Johannesson H."/>
        </authorList>
    </citation>
    <scope>NUCLEOTIDE SEQUENCE</scope>
    <source>
        <strain evidence="1">SMH4131-1</strain>
    </source>
</reference>
<reference evidence="1" key="2">
    <citation type="submission" date="2023-06" db="EMBL/GenBank/DDBJ databases">
        <authorList>
            <consortium name="Lawrence Berkeley National Laboratory"/>
            <person name="Haridas S."/>
            <person name="Hensen N."/>
            <person name="Bonometti L."/>
            <person name="Westerberg I."/>
            <person name="Brannstrom I.O."/>
            <person name="Guillou S."/>
            <person name="Cros-Aarteil S."/>
            <person name="Calhoun S."/>
            <person name="Kuo A."/>
            <person name="Mondo S."/>
            <person name="Pangilinan J."/>
            <person name="Riley R."/>
            <person name="Labutti K."/>
            <person name="Andreopoulos B."/>
            <person name="Lipzen A."/>
            <person name="Chen C."/>
            <person name="Yanf M."/>
            <person name="Daum C."/>
            <person name="Ng V."/>
            <person name="Clum A."/>
            <person name="Steindorff A."/>
            <person name="Ohm R."/>
            <person name="Martin F."/>
            <person name="Silar P."/>
            <person name="Natvig D."/>
            <person name="Lalanne C."/>
            <person name="Gautier V."/>
            <person name="Ament-Velasquez S.L."/>
            <person name="Kruys A."/>
            <person name="Hutchinson M.I."/>
            <person name="Powell A.J."/>
            <person name="Barry K."/>
            <person name="Miller A.N."/>
            <person name="Grigoriev I.V."/>
            <person name="Debuchy R."/>
            <person name="Gladieux P."/>
            <person name="Thoren M.H."/>
            <person name="Johannesson H."/>
        </authorList>
    </citation>
    <scope>NUCLEOTIDE SEQUENCE</scope>
    <source>
        <strain evidence="1">SMH4131-1</strain>
    </source>
</reference>